<dbReference type="Pfam" id="PF12728">
    <property type="entry name" value="HTH_17"/>
    <property type="match status" value="1"/>
</dbReference>
<keyword evidence="3" id="KW-1185">Reference proteome</keyword>
<evidence type="ECO:0000259" key="1">
    <source>
        <dbReference type="Pfam" id="PF12728"/>
    </source>
</evidence>
<dbReference type="Proteomes" id="UP001139344">
    <property type="component" value="Unassembled WGS sequence"/>
</dbReference>
<dbReference type="AlphaFoldDB" id="A0A9X1UW77"/>
<dbReference type="Gene3D" id="1.10.1660.10">
    <property type="match status" value="1"/>
</dbReference>
<feature type="domain" description="Helix-turn-helix" evidence="1">
    <location>
        <begin position="42"/>
        <end position="85"/>
    </location>
</feature>
<name>A0A9X1UW77_9FLAO</name>
<comment type="caution">
    <text evidence="2">The sequence shown here is derived from an EMBL/GenBank/DDBJ whole genome shotgun (WGS) entry which is preliminary data.</text>
</comment>
<accession>A0A9X1UW77</accession>
<gene>
    <name evidence="2" type="ORF">LU635_05930</name>
</gene>
<protein>
    <submittedName>
        <fullName evidence="2">Helix-turn-helix domain-containing protein</fullName>
    </submittedName>
</protein>
<dbReference type="SUPFAM" id="SSF46955">
    <property type="entry name" value="Putative DNA-binding domain"/>
    <property type="match status" value="1"/>
</dbReference>
<proteinExistence type="predicted"/>
<dbReference type="RefSeq" id="WP_240097197.1">
    <property type="nucleotide sequence ID" value="NZ_JAJSON010000015.1"/>
</dbReference>
<dbReference type="InterPro" id="IPR009061">
    <property type="entry name" value="DNA-bd_dom_put_sf"/>
</dbReference>
<reference evidence="2" key="1">
    <citation type="submission" date="2021-12" db="EMBL/GenBank/DDBJ databases">
        <title>Description of Gramella crocea sp. nov., a new bacterium isolated from activated sludge.</title>
        <authorList>
            <person name="Zhang X."/>
        </authorList>
    </citation>
    <scope>NUCLEOTIDE SEQUENCE</scope>
    <source>
        <strain evidence="2">YB25</strain>
    </source>
</reference>
<sequence length="95" mass="11029">MGNITQLHETTPEELTDIILKGVDARIDELKKNFQPKEPEEFLTRQEVCKLLSISFGTLHQWVKKGILEPLTKGGRVYYSRKKIIEDLYNSNPKK</sequence>
<dbReference type="InterPro" id="IPR041657">
    <property type="entry name" value="HTH_17"/>
</dbReference>
<evidence type="ECO:0000313" key="3">
    <source>
        <dbReference type="Proteomes" id="UP001139344"/>
    </source>
</evidence>
<evidence type="ECO:0000313" key="2">
    <source>
        <dbReference type="EMBL" id="MCG9971171.1"/>
    </source>
</evidence>
<organism evidence="2 3">
    <name type="scientific">Christiangramia crocea</name>
    <dbReference type="NCBI Taxonomy" id="2904124"/>
    <lineage>
        <taxon>Bacteria</taxon>
        <taxon>Pseudomonadati</taxon>
        <taxon>Bacteroidota</taxon>
        <taxon>Flavobacteriia</taxon>
        <taxon>Flavobacteriales</taxon>
        <taxon>Flavobacteriaceae</taxon>
        <taxon>Christiangramia</taxon>
    </lineage>
</organism>
<dbReference type="EMBL" id="JAJSON010000015">
    <property type="protein sequence ID" value="MCG9971171.1"/>
    <property type="molecule type" value="Genomic_DNA"/>
</dbReference>